<name>A0AAW2D3G6_9ROSI</name>
<reference evidence="1 2" key="1">
    <citation type="submission" date="2024-01" db="EMBL/GenBank/DDBJ databases">
        <title>A telomere-to-telomere, gap-free genome of sweet tea (Lithocarpus litseifolius).</title>
        <authorList>
            <person name="Zhou J."/>
        </authorList>
    </citation>
    <scope>NUCLEOTIDE SEQUENCE [LARGE SCALE GENOMIC DNA]</scope>
    <source>
        <strain evidence="1">Zhou-2022a</strain>
        <tissue evidence="1">Leaf</tissue>
    </source>
</reference>
<dbReference type="PANTHER" id="PTHR43762">
    <property type="entry name" value="L-GULONOLACTONE OXIDASE"/>
    <property type="match status" value="1"/>
</dbReference>
<sequence>MIALWFGTFTEWDRVIQSWDGEFGTMDKVLEVDKGKKSVRVEAGISVQQLVDGIKDFGLTLQNFASIREQ</sequence>
<accession>A0AAW2D3G6</accession>
<dbReference type="PANTHER" id="PTHR43762:SF1">
    <property type="entry name" value="D-ARABINONO-1,4-LACTONE OXIDASE"/>
    <property type="match status" value="1"/>
</dbReference>
<dbReference type="GO" id="GO:0016899">
    <property type="term" value="F:oxidoreductase activity, acting on the CH-OH group of donors, oxygen as acceptor"/>
    <property type="evidence" value="ECO:0007669"/>
    <property type="project" value="InterPro"/>
</dbReference>
<dbReference type="AlphaFoldDB" id="A0AAW2D3G6"/>
<dbReference type="GO" id="GO:0050660">
    <property type="term" value="F:flavin adenine dinucleotide binding"/>
    <property type="evidence" value="ECO:0007669"/>
    <property type="project" value="InterPro"/>
</dbReference>
<dbReference type="Proteomes" id="UP001459277">
    <property type="component" value="Unassembled WGS sequence"/>
</dbReference>
<dbReference type="SUPFAM" id="SSF56176">
    <property type="entry name" value="FAD-binding/transporter-associated domain-like"/>
    <property type="match status" value="1"/>
</dbReference>
<protein>
    <submittedName>
        <fullName evidence="1">Uncharacterized protein</fullName>
    </submittedName>
</protein>
<evidence type="ECO:0000313" key="2">
    <source>
        <dbReference type="Proteomes" id="UP001459277"/>
    </source>
</evidence>
<comment type="caution">
    <text evidence="1">The sequence shown here is derived from an EMBL/GenBank/DDBJ whole genome shotgun (WGS) entry which is preliminary data.</text>
</comment>
<dbReference type="InterPro" id="IPR016169">
    <property type="entry name" value="FAD-bd_PCMH_sub2"/>
</dbReference>
<organism evidence="1 2">
    <name type="scientific">Lithocarpus litseifolius</name>
    <dbReference type="NCBI Taxonomy" id="425828"/>
    <lineage>
        <taxon>Eukaryota</taxon>
        <taxon>Viridiplantae</taxon>
        <taxon>Streptophyta</taxon>
        <taxon>Embryophyta</taxon>
        <taxon>Tracheophyta</taxon>
        <taxon>Spermatophyta</taxon>
        <taxon>Magnoliopsida</taxon>
        <taxon>eudicotyledons</taxon>
        <taxon>Gunneridae</taxon>
        <taxon>Pentapetalae</taxon>
        <taxon>rosids</taxon>
        <taxon>fabids</taxon>
        <taxon>Fagales</taxon>
        <taxon>Fagaceae</taxon>
        <taxon>Lithocarpus</taxon>
    </lineage>
</organism>
<gene>
    <name evidence="1" type="ORF">SO802_012432</name>
</gene>
<dbReference type="EMBL" id="JAZDWU010000004">
    <property type="protein sequence ID" value="KAL0004871.1"/>
    <property type="molecule type" value="Genomic_DNA"/>
</dbReference>
<dbReference type="InterPro" id="IPR036318">
    <property type="entry name" value="FAD-bd_PCMH-like_sf"/>
</dbReference>
<evidence type="ECO:0000313" key="1">
    <source>
        <dbReference type="EMBL" id="KAL0004871.1"/>
    </source>
</evidence>
<keyword evidence="2" id="KW-1185">Reference proteome</keyword>
<dbReference type="InterPro" id="IPR010031">
    <property type="entry name" value="FAD_lactone_oxidase-like"/>
</dbReference>
<dbReference type="Gene3D" id="3.30.465.10">
    <property type="match status" value="1"/>
</dbReference>
<proteinExistence type="predicted"/>